<dbReference type="AlphaFoldDB" id="A0A183ULQ1"/>
<gene>
    <name evidence="2" type="ORF">TCNE_LOCUS9421</name>
</gene>
<proteinExistence type="predicted"/>
<evidence type="ECO:0000256" key="1">
    <source>
        <dbReference type="SAM" id="MobiDB-lite"/>
    </source>
</evidence>
<dbReference type="EMBL" id="UYWY01020170">
    <property type="protein sequence ID" value="VDM40742.1"/>
    <property type="molecule type" value="Genomic_DNA"/>
</dbReference>
<evidence type="ECO:0000313" key="3">
    <source>
        <dbReference type="Proteomes" id="UP000050794"/>
    </source>
</evidence>
<organism evidence="3 4">
    <name type="scientific">Toxocara canis</name>
    <name type="common">Canine roundworm</name>
    <dbReference type="NCBI Taxonomy" id="6265"/>
    <lineage>
        <taxon>Eukaryota</taxon>
        <taxon>Metazoa</taxon>
        <taxon>Ecdysozoa</taxon>
        <taxon>Nematoda</taxon>
        <taxon>Chromadorea</taxon>
        <taxon>Rhabditida</taxon>
        <taxon>Spirurina</taxon>
        <taxon>Ascaridomorpha</taxon>
        <taxon>Ascaridoidea</taxon>
        <taxon>Toxocaridae</taxon>
        <taxon>Toxocara</taxon>
    </lineage>
</organism>
<protein>
    <submittedName>
        <fullName evidence="4">ADP-ribosylglycohydrolase</fullName>
    </submittedName>
</protein>
<reference evidence="4" key="1">
    <citation type="submission" date="2016-06" db="UniProtKB">
        <authorList>
            <consortium name="WormBaseParasite"/>
        </authorList>
    </citation>
    <scope>IDENTIFICATION</scope>
</reference>
<dbReference type="WBParaSite" id="TCNE_0000942101-mRNA-1">
    <property type="protein sequence ID" value="TCNE_0000942101-mRNA-1"/>
    <property type="gene ID" value="TCNE_0000942101"/>
</dbReference>
<sequence>MTDAFSRVHADAVVGVLVCDGSGVGVMDAETQTYIHREKRYLRGESGQQEIGPPRADGPSPHRVYERIVGRSVRQQTTLWRE</sequence>
<evidence type="ECO:0000313" key="2">
    <source>
        <dbReference type="EMBL" id="VDM40742.1"/>
    </source>
</evidence>
<keyword evidence="3" id="KW-1185">Reference proteome</keyword>
<name>A0A183ULQ1_TOXCA</name>
<evidence type="ECO:0000313" key="4">
    <source>
        <dbReference type="WBParaSite" id="TCNE_0000942101-mRNA-1"/>
    </source>
</evidence>
<dbReference type="Proteomes" id="UP000050794">
    <property type="component" value="Unassembled WGS sequence"/>
</dbReference>
<accession>A0A183ULQ1</accession>
<feature type="region of interest" description="Disordered" evidence="1">
    <location>
        <begin position="42"/>
        <end position="62"/>
    </location>
</feature>
<reference evidence="2 3" key="2">
    <citation type="submission" date="2018-11" db="EMBL/GenBank/DDBJ databases">
        <authorList>
            <consortium name="Pathogen Informatics"/>
        </authorList>
    </citation>
    <scope>NUCLEOTIDE SEQUENCE [LARGE SCALE GENOMIC DNA]</scope>
</reference>